<feature type="compositionally biased region" description="Polar residues" evidence="1">
    <location>
        <begin position="1"/>
        <end position="18"/>
    </location>
</feature>
<comment type="caution">
    <text evidence="2">The sequence shown here is derived from an EMBL/GenBank/DDBJ whole genome shotgun (WGS) entry which is preliminary data.</text>
</comment>
<keyword evidence="3" id="KW-1185">Reference proteome</keyword>
<accession>A0A402BDH8</accession>
<dbReference type="EMBL" id="BIFT01000002">
    <property type="protein sequence ID" value="GCE29458.1"/>
    <property type="molecule type" value="Genomic_DNA"/>
</dbReference>
<name>A0A402BDH8_9CHLR</name>
<organism evidence="2 3">
    <name type="scientific">Dictyobacter alpinus</name>
    <dbReference type="NCBI Taxonomy" id="2014873"/>
    <lineage>
        <taxon>Bacteria</taxon>
        <taxon>Bacillati</taxon>
        <taxon>Chloroflexota</taxon>
        <taxon>Ktedonobacteria</taxon>
        <taxon>Ktedonobacterales</taxon>
        <taxon>Dictyobacteraceae</taxon>
        <taxon>Dictyobacter</taxon>
    </lineage>
</organism>
<evidence type="ECO:0000313" key="3">
    <source>
        <dbReference type="Proteomes" id="UP000287171"/>
    </source>
</evidence>
<dbReference type="AlphaFoldDB" id="A0A402BDH8"/>
<sequence length="81" mass="9154">MESSHGKTTSTPCASTQEGYPPSSPLGPGTWVLCITTDIPKHNQVNIHLFSWHIEDARNYVREIWYSWADNKCFTKGEGRS</sequence>
<proteinExistence type="predicted"/>
<protein>
    <submittedName>
        <fullName evidence="2">Uncharacterized protein</fullName>
    </submittedName>
</protein>
<reference evidence="3" key="1">
    <citation type="submission" date="2018-12" db="EMBL/GenBank/DDBJ databases">
        <title>Tengunoibacter tsumagoiensis gen. nov., sp. nov., Dictyobacter kobayashii sp. nov., D. alpinus sp. nov., and D. joshuensis sp. nov. and description of Dictyobacteraceae fam. nov. within the order Ktedonobacterales isolated from Tengu-no-mugimeshi.</title>
        <authorList>
            <person name="Wang C.M."/>
            <person name="Zheng Y."/>
            <person name="Sakai Y."/>
            <person name="Toyoda A."/>
            <person name="Minakuchi Y."/>
            <person name="Abe K."/>
            <person name="Yokota A."/>
            <person name="Yabe S."/>
        </authorList>
    </citation>
    <scope>NUCLEOTIDE SEQUENCE [LARGE SCALE GENOMIC DNA]</scope>
    <source>
        <strain evidence="3">Uno16</strain>
    </source>
</reference>
<dbReference type="Proteomes" id="UP000287171">
    <property type="component" value="Unassembled WGS sequence"/>
</dbReference>
<feature type="region of interest" description="Disordered" evidence="1">
    <location>
        <begin position="1"/>
        <end position="25"/>
    </location>
</feature>
<evidence type="ECO:0000313" key="2">
    <source>
        <dbReference type="EMBL" id="GCE29458.1"/>
    </source>
</evidence>
<evidence type="ECO:0000256" key="1">
    <source>
        <dbReference type="SAM" id="MobiDB-lite"/>
    </source>
</evidence>
<gene>
    <name evidence="2" type="ORF">KDA_49420</name>
</gene>